<dbReference type="Proteomes" id="UP000479710">
    <property type="component" value="Unassembled WGS sequence"/>
</dbReference>
<feature type="compositionally biased region" description="Basic and acidic residues" evidence="1">
    <location>
        <begin position="114"/>
        <end position="123"/>
    </location>
</feature>
<dbReference type="InterPro" id="IPR011989">
    <property type="entry name" value="ARM-like"/>
</dbReference>
<dbReference type="Pfam" id="PF25758">
    <property type="entry name" value="TPR_IPO11"/>
    <property type="match status" value="1"/>
</dbReference>
<feature type="compositionally biased region" description="Basic and acidic residues" evidence="1">
    <location>
        <begin position="96"/>
        <end position="107"/>
    </location>
</feature>
<dbReference type="EMBL" id="SPHZ02000001">
    <property type="protein sequence ID" value="KAF0935950.1"/>
    <property type="molecule type" value="Genomic_DNA"/>
</dbReference>
<dbReference type="AlphaFoldDB" id="A0A6G1FG90"/>
<name>A0A6G1FG90_9ORYZ</name>
<evidence type="ECO:0000256" key="1">
    <source>
        <dbReference type="SAM" id="MobiDB-lite"/>
    </source>
</evidence>
<organism evidence="3 4">
    <name type="scientific">Oryza meyeriana var. granulata</name>
    <dbReference type="NCBI Taxonomy" id="110450"/>
    <lineage>
        <taxon>Eukaryota</taxon>
        <taxon>Viridiplantae</taxon>
        <taxon>Streptophyta</taxon>
        <taxon>Embryophyta</taxon>
        <taxon>Tracheophyta</taxon>
        <taxon>Spermatophyta</taxon>
        <taxon>Magnoliopsida</taxon>
        <taxon>Liliopsida</taxon>
        <taxon>Poales</taxon>
        <taxon>Poaceae</taxon>
        <taxon>BOP clade</taxon>
        <taxon>Oryzoideae</taxon>
        <taxon>Oryzeae</taxon>
        <taxon>Oryzinae</taxon>
        <taxon>Oryza</taxon>
        <taxon>Oryza meyeriana</taxon>
    </lineage>
</organism>
<gene>
    <name evidence="3" type="ORF">E2562_037440</name>
</gene>
<proteinExistence type="predicted"/>
<feature type="region of interest" description="Disordered" evidence="1">
    <location>
        <begin position="90"/>
        <end position="129"/>
    </location>
</feature>
<feature type="domain" description="Importin-7/11-like TPR repeats" evidence="2">
    <location>
        <begin position="354"/>
        <end position="499"/>
    </location>
</feature>
<evidence type="ECO:0000259" key="2">
    <source>
        <dbReference type="Pfam" id="PF25758"/>
    </source>
</evidence>
<accession>A0A6G1FG90</accession>
<evidence type="ECO:0000313" key="4">
    <source>
        <dbReference type="Proteomes" id="UP000479710"/>
    </source>
</evidence>
<dbReference type="InterPro" id="IPR058669">
    <property type="entry name" value="TPR_IPO7/11-like"/>
</dbReference>
<protein>
    <recommendedName>
        <fullName evidence="2">Importin-7/11-like TPR repeats domain-containing protein</fullName>
    </recommendedName>
</protein>
<dbReference type="Gene3D" id="1.25.10.10">
    <property type="entry name" value="Leucine-rich Repeat Variant"/>
    <property type="match status" value="1"/>
</dbReference>
<comment type="caution">
    <text evidence="3">The sequence shown here is derived from an EMBL/GenBank/DDBJ whole genome shotgun (WGS) entry which is preliminary data.</text>
</comment>
<sequence length="507" mass="56810">MNDCHDPLAIVHEMSELQIQPRTEESESQILVAEASDLVWAEEPQYGITIAGPNRIEEEETEHYMDPGFDAEGDDPPGADEEWRYFKKKAAGGDAKGAEKAKTEKVKPAKKKGKENEHREDHTCASTSKVKGKEATKGWIANRATDVLRVDTTVGAKKLQQQLEQQFPIKLSYSKFDINPMVDKTQWPVVDLGFVMVPPKLERPAGRPRVRRIKSSGEAGKRGPYQCKRCFQFGHIEKTCREPLAELGDELPPLIPAQSSTSSYKIKEDIKTLFLYSTGQPGANNKKHCSFAIYSNYSNHINQGKQLRAQVLSFILVLLEYVGNDRIIPFVSELSQFFQKTWEESSGECLLQRELLATIRTFITSLGYNSPLCYGMFLPIFQYGINVDSANALNLLEDTVLLLEETLSNAPSIVPQLLDFFPHLVGIMNGSFDHLEIMINIIEYYIVLVGSDLLQSHATSLESILDTIVGNANDKGLRTTLPIIDLVVQMFPQEVPPLISAALQIMY</sequence>
<dbReference type="OrthoDB" id="695910at2759"/>
<dbReference type="InterPro" id="IPR016024">
    <property type="entry name" value="ARM-type_fold"/>
</dbReference>
<evidence type="ECO:0000313" key="3">
    <source>
        <dbReference type="EMBL" id="KAF0935950.1"/>
    </source>
</evidence>
<reference evidence="3 4" key="1">
    <citation type="submission" date="2019-11" db="EMBL/GenBank/DDBJ databases">
        <title>Whole genome sequence of Oryza granulata.</title>
        <authorList>
            <person name="Li W."/>
        </authorList>
    </citation>
    <scope>NUCLEOTIDE SEQUENCE [LARGE SCALE GENOMIC DNA]</scope>
    <source>
        <strain evidence="4">cv. Menghai</strain>
        <tissue evidence="3">Leaf</tissue>
    </source>
</reference>
<dbReference type="SUPFAM" id="SSF48371">
    <property type="entry name" value="ARM repeat"/>
    <property type="match status" value="1"/>
</dbReference>
<keyword evidence="4" id="KW-1185">Reference proteome</keyword>